<evidence type="ECO:0000256" key="3">
    <source>
        <dbReference type="ARBA" id="ARBA00022617"/>
    </source>
</evidence>
<evidence type="ECO:0000256" key="5">
    <source>
        <dbReference type="ARBA" id="ARBA00023002"/>
    </source>
</evidence>
<comment type="similarity">
    <text evidence="2 9">Belongs to the cytochrome P450 family.</text>
</comment>
<evidence type="ECO:0000256" key="2">
    <source>
        <dbReference type="ARBA" id="ARBA00010617"/>
    </source>
</evidence>
<name>A0A7S3C756_9CHLO</name>
<dbReference type="EMBL" id="HBHZ01001471">
    <property type="protein sequence ID" value="CAE0188093.1"/>
    <property type="molecule type" value="Transcribed_RNA"/>
</dbReference>
<dbReference type="InterPro" id="IPR036396">
    <property type="entry name" value="Cyt_P450_sf"/>
</dbReference>
<dbReference type="PANTHER" id="PTHR24301">
    <property type="entry name" value="THROMBOXANE-A SYNTHASE"/>
    <property type="match status" value="1"/>
</dbReference>
<protein>
    <recommendedName>
        <fullName evidence="12">Cytochrome P450</fullName>
    </recommendedName>
</protein>
<comment type="cofactor">
    <cofactor evidence="1 8">
        <name>heme</name>
        <dbReference type="ChEBI" id="CHEBI:30413"/>
    </cofactor>
</comment>
<dbReference type="GO" id="GO:0004497">
    <property type="term" value="F:monooxygenase activity"/>
    <property type="evidence" value="ECO:0007669"/>
    <property type="project" value="UniProtKB-KW"/>
</dbReference>
<evidence type="ECO:0000256" key="10">
    <source>
        <dbReference type="SAM" id="Phobius"/>
    </source>
</evidence>
<evidence type="ECO:0000256" key="6">
    <source>
        <dbReference type="ARBA" id="ARBA00023004"/>
    </source>
</evidence>
<proteinExistence type="inferred from homology"/>
<evidence type="ECO:0000256" key="9">
    <source>
        <dbReference type="RuleBase" id="RU000461"/>
    </source>
</evidence>
<sequence length="522" mass="58535">METTTVVTAAAATAAVGFTYWYLTRPSSSLDKVRKLPGPRGVPIFGNALTFLTSAPQLHKIYSSWTETYGETFVWWFGPYPVTVTSDLKVAKQIGERKFANFMNHTPLPENMVAFLPGEMKVMKYGMDVARDEVWRGLRSTGNAIFRNHGLMASFIPVMQTVTDRLVRRLEGFAESGEAVEIWRCFGDMTLDVLGATVFGKSFNSIEGSSEAVEAARTIFSINVAAMDFHPLLALGLVLPTYLIPPIAWLTKVFPTRKMREVERAMGVLASLSDELYEDAVAELEGGVEQQSHNLLKMFIQARKRESGDLLTRDEVKAQAVLFLLAGYETTANTLAYAIYLISTNKESEKLLLEEIDAHPQQDLRDLLRSGKMVYLEGVIKEALRLFGPIPVTDRHAAEDMDIEGDMGINVPILKGQIVNIYTRGLSRSGKYWTDPDKFKPERFVPGSEIYHLQNHKAFMPWGLGPRQCVAADFALQEAKVALIALYRRFRFDHNPEHRFSLKFAASLAPKDGVEVFCVRRS</sequence>
<keyword evidence="10" id="KW-1133">Transmembrane helix</keyword>
<dbReference type="PRINTS" id="PR00463">
    <property type="entry name" value="EP450I"/>
</dbReference>
<dbReference type="GO" id="GO:0016705">
    <property type="term" value="F:oxidoreductase activity, acting on paired donors, with incorporation or reduction of molecular oxygen"/>
    <property type="evidence" value="ECO:0007669"/>
    <property type="project" value="InterPro"/>
</dbReference>
<evidence type="ECO:0000256" key="8">
    <source>
        <dbReference type="PIRSR" id="PIRSR602401-1"/>
    </source>
</evidence>
<keyword evidence="3 8" id="KW-0349">Heme</keyword>
<feature type="transmembrane region" description="Helical" evidence="10">
    <location>
        <begin position="229"/>
        <end position="250"/>
    </location>
</feature>
<dbReference type="AlphaFoldDB" id="A0A7S3C756"/>
<evidence type="ECO:0008006" key="12">
    <source>
        <dbReference type="Google" id="ProtNLM"/>
    </source>
</evidence>
<dbReference type="InterPro" id="IPR017972">
    <property type="entry name" value="Cyt_P450_CS"/>
</dbReference>
<keyword evidence="7 9" id="KW-0503">Monooxygenase</keyword>
<dbReference type="GO" id="GO:0020037">
    <property type="term" value="F:heme binding"/>
    <property type="evidence" value="ECO:0007669"/>
    <property type="project" value="InterPro"/>
</dbReference>
<keyword evidence="4 8" id="KW-0479">Metal-binding</keyword>
<dbReference type="Gene3D" id="1.10.630.10">
    <property type="entry name" value="Cytochrome P450"/>
    <property type="match status" value="1"/>
</dbReference>
<dbReference type="FunFam" id="1.10.630.10:FF:000182">
    <property type="entry name" value="Cytochrome P450 3A4"/>
    <property type="match status" value="1"/>
</dbReference>
<dbReference type="PANTHER" id="PTHR24301:SF2">
    <property type="entry name" value="THROMBOXANE-A SYNTHASE"/>
    <property type="match status" value="1"/>
</dbReference>
<dbReference type="SUPFAM" id="SSF48264">
    <property type="entry name" value="Cytochrome P450"/>
    <property type="match status" value="1"/>
</dbReference>
<accession>A0A7S3C756</accession>
<keyword evidence="10" id="KW-0812">Transmembrane</keyword>
<organism evidence="11">
    <name type="scientific">Chloropicon roscoffensis</name>
    <dbReference type="NCBI Taxonomy" id="1461544"/>
    <lineage>
        <taxon>Eukaryota</taxon>
        <taxon>Viridiplantae</taxon>
        <taxon>Chlorophyta</taxon>
        <taxon>Chloropicophyceae</taxon>
        <taxon>Chloropicales</taxon>
        <taxon>Chloropicaceae</taxon>
        <taxon>Chloropicon</taxon>
    </lineage>
</organism>
<keyword evidence="5 9" id="KW-0560">Oxidoreductase</keyword>
<gene>
    <name evidence="11" type="ORF">CROS1456_LOCUS1161</name>
</gene>
<dbReference type="GO" id="GO:0005506">
    <property type="term" value="F:iron ion binding"/>
    <property type="evidence" value="ECO:0007669"/>
    <property type="project" value="InterPro"/>
</dbReference>
<evidence type="ECO:0000256" key="7">
    <source>
        <dbReference type="ARBA" id="ARBA00023033"/>
    </source>
</evidence>
<reference evidence="11" key="1">
    <citation type="submission" date="2021-01" db="EMBL/GenBank/DDBJ databases">
        <authorList>
            <person name="Corre E."/>
            <person name="Pelletier E."/>
            <person name="Niang G."/>
            <person name="Scheremetjew M."/>
            <person name="Finn R."/>
            <person name="Kale V."/>
            <person name="Holt S."/>
            <person name="Cochrane G."/>
            <person name="Meng A."/>
            <person name="Brown T."/>
            <person name="Cohen L."/>
        </authorList>
    </citation>
    <scope>NUCLEOTIDE SEQUENCE</scope>
    <source>
        <strain evidence="11">RCC1871</strain>
    </source>
</reference>
<keyword evidence="6 8" id="KW-0408">Iron</keyword>
<dbReference type="InterPro" id="IPR001128">
    <property type="entry name" value="Cyt_P450"/>
</dbReference>
<feature type="binding site" description="axial binding residue" evidence="8">
    <location>
        <position position="469"/>
    </location>
    <ligand>
        <name>heme</name>
        <dbReference type="ChEBI" id="CHEBI:30413"/>
    </ligand>
    <ligandPart>
        <name>Fe</name>
        <dbReference type="ChEBI" id="CHEBI:18248"/>
    </ligandPart>
</feature>
<keyword evidence="10" id="KW-0472">Membrane</keyword>
<dbReference type="PROSITE" id="PS00086">
    <property type="entry name" value="CYTOCHROME_P450"/>
    <property type="match status" value="1"/>
</dbReference>
<evidence type="ECO:0000256" key="4">
    <source>
        <dbReference type="ARBA" id="ARBA00022723"/>
    </source>
</evidence>
<dbReference type="InterPro" id="IPR002401">
    <property type="entry name" value="Cyt_P450_E_grp-I"/>
</dbReference>
<dbReference type="Pfam" id="PF00067">
    <property type="entry name" value="p450"/>
    <property type="match status" value="1"/>
</dbReference>
<evidence type="ECO:0000256" key="1">
    <source>
        <dbReference type="ARBA" id="ARBA00001971"/>
    </source>
</evidence>
<evidence type="ECO:0000313" key="11">
    <source>
        <dbReference type="EMBL" id="CAE0188093.1"/>
    </source>
</evidence>
<dbReference type="PRINTS" id="PR00385">
    <property type="entry name" value="P450"/>
</dbReference>